<feature type="chain" id="PRO_5039940308" evidence="3">
    <location>
        <begin position="23"/>
        <end position="213"/>
    </location>
</feature>
<reference evidence="4" key="1">
    <citation type="submission" date="2021-03" db="EMBL/GenBank/DDBJ databases">
        <title>Chromosome level genome of the anhydrobiotic midge Polypedilum vanderplanki.</title>
        <authorList>
            <person name="Yoshida Y."/>
            <person name="Kikawada T."/>
            <person name="Gusev O."/>
        </authorList>
    </citation>
    <scope>NUCLEOTIDE SEQUENCE</scope>
    <source>
        <strain evidence="4">NIAS01</strain>
        <tissue evidence="4">Whole body or cell culture</tissue>
    </source>
</reference>
<dbReference type="AlphaFoldDB" id="A0A9J6CAU0"/>
<comment type="caution">
    <text evidence="4">The sequence shown here is derived from an EMBL/GenBank/DDBJ whole genome shotgun (WGS) entry which is preliminary data.</text>
</comment>
<evidence type="ECO:0000313" key="4">
    <source>
        <dbReference type="EMBL" id="KAG5679119.1"/>
    </source>
</evidence>
<keyword evidence="2" id="KW-0677">Repeat</keyword>
<keyword evidence="1" id="KW-0433">Leucine-rich repeat</keyword>
<organism evidence="4 5">
    <name type="scientific">Polypedilum vanderplanki</name>
    <name type="common">Sleeping chironomid midge</name>
    <dbReference type="NCBI Taxonomy" id="319348"/>
    <lineage>
        <taxon>Eukaryota</taxon>
        <taxon>Metazoa</taxon>
        <taxon>Ecdysozoa</taxon>
        <taxon>Arthropoda</taxon>
        <taxon>Hexapoda</taxon>
        <taxon>Insecta</taxon>
        <taxon>Pterygota</taxon>
        <taxon>Neoptera</taxon>
        <taxon>Endopterygota</taxon>
        <taxon>Diptera</taxon>
        <taxon>Nematocera</taxon>
        <taxon>Chironomoidea</taxon>
        <taxon>Chironomidae</taxon>
        <taxon>Chironominae</taxon>
        <taxon>Polypedilum</taxon>
        <taxon>Polypedilum</taxon>
    </lineage>
</organism>
<accession>A0A9J6CAU0</accession>
<proteinExistence type="predicted"/>
<evidence type="ECO:0000256" key="3">
    <source>
        <dbReference type="SAM" id="SignalP"/>
    </source>
</evidence>
<dbReference type="EMBL" id="JADBJN010000002">
    <property type="protein sequence ID" value="KAG5679119.1"/>
    <property type="molecule type" value="Genomic_DNA"/>
</dbReference>
<dbReference type="SMART" id="SM00369">
    <property type="entry name" value="LRR_TYP"/>
    <property type="match status" value="2"/>
</dbReference>
<dbReference type="Proteomes" id="UP001107558">
    <property type="component" value="Chromosome 2"/>
</dbReference>
<dbReference type="OrthoDB" id="4691307at2759"/>
<feature type="signal peptide" evidence="3">
    <location>
        <begin position="1"/>
        <end position="22"/>
    </location>
</feature>
<dbReference type="InterPro" id="IPR032675">
    <property type="entry name" value="LRR_dom_sf"/>
</dbReference>
<evidence type="ECO:0000313" key="5">
    <source>
        <dbReference type="Proteomes" id="UP001107558"/>
    </source>
</evidence>
<dbReference type="PANTHER" id="PTHR24366">
    <property type="entry name" value="IG(IMMUNOGLOBULIN) AND LRR(LEUCINE RICH REPEAT) DOMAINS"/>
    <property type="match status" value="1"/>
</dbReference>
<dbReference type="InterPro" id="IPR001611">
    <property type="entry name" value="Leu-rich_rpt"/>
</dbReference>
<dbReference type="Pfam" id="PF13855">
    <property type="entry name" value="LRR_8"/>
    <property type="match status" value="1"/>
</dbReference>
<dbReference type="PROSITE" id="PS51450">
    <property type="entry name" value="LRR"/>
    <property type="match status" value="1"/>
</dbReference>
<dbReference type="SUPFAM" id="SSF52058">
    <property type="entry name" value="L domain-like"/>
    <property type="match status" value="1"/>
</dbReference>
<name>A0A9J6CAU0_POLVA</name>
<sequence>MSLRILIFICFLTILKFSSVASVTIECNYTMDYDEFYPCKVQNIDIFNGDRLFIEKAVGKHDKRKTDDDVEALWIDDANTKFFPRNINNVFKNLVLISIRNSSLIEITSDDLKVFPQLKTLILFKNQIEVIREDTFKFNPNLEHIYLNYNKISHIEPKSFSGLENLNFLLLNGNVCKFGYAEDREEVLEVITELVERKFCQSQKFQTNLGDEI</sequence>
<evidence type="ECO:0000256" key="2">
    <source>
        <dbReference type="ARBA" id="ARBA00022737"/>
    </source>
</evidence>
<dbReference type="Gene3D" id="3.80.10.10">
    <property type="entry name" value="Ribonuclease Inhibitor"/>
    <property type="match status" value="1"/>
</dbReference>
<protein>
    <submittedName>
        <fullName evidence="4">Uncharacterized protein</fullName>
    </submittedName>
</protein>
<keyword evidence="3" id="KW-0732">Signal</keyword>
<evidence type="ECO:0000256" key="1">
    <source>
        <dbReference type="ARBA" id="ARBA00022614"/>
    </source>
</evidence>
<dbReference type="InterPro" id="IPR003591">
    <property type="entry name" value="Leu-rich_rpt_typical-subtyp"/>
</dbReference>
<gene>
    <name evidence="4" type="ORF">PVAND_008711</name>
</gene>
<keyword evidence="5" id="KW-1185">Reference proteome</keyword>